<evidence type="ECO:0000259" key="2">
    <source>
        <dbReference type="SMART" id="SM00906"/>
    </source>
</evidence>
<dbReference type="OrthoDB" id="4121153at2759"/>
<accession>A0A0D2ABQ7</accession>
<dbReference type="GO" id="GO:0006351">
    <property type="term" value="P:DNA-templated transcription"/>
    <property type="evidence" value="ECO:0007669"/>
    <property type="project" value="InterPro"/>
</dbReference>
<keyword evidence="4" id="KW-1185">Reference proteome</keyword>
<dbReference type="PANTHER" id="PTHR31668">
    <property type="entry name" value="GLUCOSE TRANSPORT TRANSCRIPTION REGULATOR RGT1-RELATED-RELATED"/>
    <property type="match status" value="1"/>
</dbReference>
<proteinExistence type="predicted"/>
<organism evidence="3 4">
    <name type="scientific">Cladophialophora immunda</name>
    <dbReference type="NCBI Taxonomy" id="569365"/>
    <lineage>
        <taxon>Eukaryota</taxon>
        <taxon>Fungi</taxon>
        <taxon>Dikarya</taxon>
        <taxon>Ascomycota</taxon>
        <taxon>Pezizomycotina</taxon>
        <taxon>Eurotiomycetes</taxon>
        <taxon>Chaetothyriomycetidae</taxon>
        <taxon>Chaetothyriales</taxon>
        <taxon>Herpotrichiellaceae</taxon>
        <taxon>Cladophialophora</taxon>
    </lineage>
</organism>
<dbReference type="InterPro" id="IPR007219">
    <property type="entry name" value="XnlR_reg_dom"/>
</dbReference>
<protein>
    <recommendedName>
        <fullName evidence="2">Xylanolytic transcriptional activator regulatory domain-containing protein</fullName>
    </recommendedName>
</protein>
<gene>
    <name evidence="3" type="ORF">PV07_12127</name>
</gene>
<dbReference type="HOGENOM" id="CLU_006632_5_1_1"/>
<dbReference type="InterPro" id="IPR050797">
    <property type="entry name" value="Carb_Metab_Trans_Reg"/>
</dbReference>
<dbReference type="STRING" id="569365.A0A0D2ABQ7"/>
<dbReference type="SMART" id="SM00906">
    <property type="entry name" value="Fungal_trans"/>
    <property type="match status" value="1"/>
</dbReference>
<dbReference type="CDD" id="cd12148">
    <property type="entry name" value="fungal_TF_MHR"/>
    <property type="match status" value="1"/>
</dbReference>
<feature type="domain" description="Xylanolytic transcriptional activator regulatory" evidence="2">
    <location>
        <begin position="278"/>
        <end position="350"/>
    </location>
</feature>
<evidence type="ECO:0000313" key="3">
    <source>
        <dbReference type="EMBL" id="KIW22217.1"/>
    </source>
</evidence>
<dbReference type="AlphaFoldDB" id="A0A0D2ABQ7"/>
<dbReference type="RefSeq" id="XP_016242433.1">
    <property type="nucleotide sequence ID" value="XM_016399621.1"/>
</dbReference>
<dbReference type="PANTHER" id="PTHR31668:SF10">
    <property type="entry name" value="ZN(II)2CYS6 TRANSCRIPTION FACTOR (EUROFUNG)"/>
    <property type="match status" value="1"/>
</dbReference>
<keyword evidence="1" id="KW-0539">Nucleus</keyword>
<dbReference type="GO" id="GO:0005634">
    <property type="term" value="C:nucleus"/>
    <property type="evidence" value="ECO:0007669"/>
    <property type="project" value="TreeGrafter"/>
</dbReference>
<dbReference type="GO" id="GO:0003677">
    <property type="term" value="F:DNA binding"/>
    <property type="evidence" value="ECO:0007669"/>
    <property type="project" value="InterPro"/>
</dbReference>
<evidence type="ECO:0000256" key="1">
    <source>
        <dbReference type="ARBA" id="ARBA00023242"/>
    </source>
</evidence>
<sequence>MPAIDVTDPRSNVPVTDVGAAGSDVSKNKVRLPAHCVATEAYSDKSPAVTAARPSHEEVTHARDPLHVFDIPWTHSPSTSSDATASKSLPNYRTYVPGRTVLYAGFSSDQDVNLLRHLPFDETQSFGTDNWRVWKAFPHETAPAYFTSYPDFLLDCRGGIYDLESVERMVRPHQASLMDLYYSYVHPQYPILESRETLERAIKARSVPSSLLAGIYVAATSFLDCPPEFSVPLEDMYTFIFRSVTFEGRTPSLRTIQAILLYMQLPPLRVREPNHPGFWALTSQAVALAQDIGLHVDPGNWNISPSERKIRRVLWWATYMQDKWLAHWLGMPSHIKNDQFNVEPLNMDDFSEQLQIEPALSPSVEGFVELTYLTTILSNVLDSLYTVRRGPGAMTPAEVLSHAGNCQSQLREWQSQHHALLTRPNKVITDYVLLLAYYGIVISIQRALFSCVGGTSYYDIQREGLLFHQLFAVFEELLKQEFEGLWLSYCKPNIAILGTFMITALLSSTDDEVYLARRSALDEYRGLLDLMAERLDFAALPRLRLNLLVERFSSSDSGIDPALRQN</sequence>
<dbReference type="Proteomes" id="UP000054466">
    <property type="component" value="Unassembled WGS sequence"/>
</dbReference>
<name>A0A0D2ABQ7_9EURO</name>
<evidence type="ECO:0000313" key="4">
    <source>
        <dbReference type="Proteomes" id="UP000054466"/>
    </source>
</evidence>
<dbReference type="GO" id="GO:0008270">
    <property type="term" value="F:zinc ion binding"/>
    <property type="evidence" value="ECO:0007669"/>
    <property type="project" value="InterPro"/>
</dbReference>
<reference evidence="3 4" key="1">
    <citation type="submission" date="2015-01" db="EMBL/GenBank/DDBJ databases">
        <title>The Genome Sequence of Cladophialophora immunda CBS83496.</title>
        <authorList>
            <consortium name="The Broad Institute Genomics Platform"/>
            <person name="Cuomo C."/>
            <person name="de Hoog S."/>
            <person name="Gorbushina A."/>
            <person name="Stielow B."/>
            <person name="Teixiera M."/>
            <person name="Abouelleil A."/>
            <person name="Chapman S.B."/>
            <person name="Priest M."/>
            <person name="Young S.K."/>
            <person name="Wortman J."/>
            <person name="Nusbaum C."/>
            <person name="Birren B."/>
        </authorList>
    </citation>
    <scope>NUCLEOTIDE SEQUENCE [LARGE SCALE GENOMIC DNA]</scope>
    <source>
        <strain evidence="3 4">CBS 83496</strain>
    </source>
</reference>
<dbReference type="GO" id="GO:0001080">
    <property type="term" value="P:nitrogen catabolite activation of transcription from RNA polymerase II promoter"/>
    <property type="evidence" value="ECO:0007669"/>
    <property type="project" value="TreeGrafter"/>
</dbReference>
<dbReference type="EMBL" id="KN847047">
    <property type="protein sequence ID" value="KIW22217.1"/>
    <property type="molecule type" value="Genomic_DNA"/>
</dbReference>
<dbReference type="Pfam" id="PF04082">
    <property type="entry name" value="Fungal_trans"/>
    <property type="match status" value="1"/>
</dbReference>
<dbReference type="GeneID" id="27351321"/>
<dbReference type="VEuPathDB" id="FungiDB:PV07_12127"/>